<evidence type="ECO:0000313" key="3">
    <source>
        <dbReference type="Proteomes" id="UP000186817"/>
    </source>
</evidence>
<keyword evidence="3" id="KW-1185">Reference proteome</keyword>
<reference evidence="2 3" key="1">
    <citation type="submission" date="2016-02" db="EMBL/GenBank/DDBJ databases">
        <title>Genome analysis of coral dinoflagellate symbionts highlights evolutionary adaptations to a symbiotic lifestyle.</title>
        <authorList>
            <person name="Aranda M."/>
            <person name="Li Y."/>
            <person name="Liew Y.J."/>
            <person name="Baumgarten S."/>
            <person name="Simakov O."/>
            <person name="Wilson M."/>
            <person name="Piel J."/>
            <person name="Ashoor H."/>
            <person name="Bougouffa S."/>
            <person name="Bajic V.B."/>
            <person name="Ryu T."/>
            <person name="Ravasi T."/>
            <person name="Bayer T."/>
            <person name="Micklem G."/>
            <person name="Kim H."/>
            <person name="Bhak J."/>
            <person name="Lajeunesse T.C."/>
            <person name="Voolstra C.R."/>
        </authorList>
    </citation>
    <scope>NUCLEOTIDE SEQUENCE [LARGE SCALE GENOMIC DNA]</scope>
    <source>
        <strain evidence="2 3">CCMP2467</strain>
    </source>
</reference>
<feature type="compositionally biased region" description="Basic and acidic residues" evidence="1">
    <location>
        <begin position="149"/>
        <end position="158"/>
    </location>
</feature>
<gene>
    <name evidence="2" type="ORF">AK812_SmicGene20784</name>
</gene>
<protein>
    <submittedName>
        <fullName evidence="2">Uncharacterized protein</fullName>
    </submittedName>
</protein>
<feature type="compositionally biased region" description="Polar residues" evidence="1">
    <location>
        <begin position="159"/>
        <end position="168"/>
    </location>
</feature>
<dbReference type="EMBL" id="LSRX01000451">
    <property type="protein sequence ID" value="OLP96942.1"/>
    <property type="molecule type" value="Genomic_DNA"/>
</dbReference>
<proteinExistence type="predicted"/>
<name>A0A1Q9DP49_SYMMI</name>
<dbReference type="OrthoDB" id="426121at2759"/>
<evidence type="ECO:0000313" key="2">
    <source>
        <dbReference type="EMBL" id="OLP96942.1"/>
    </source>
</evidence>
<comment type="caution">
    <text evidence="2">The sequence shown here is derived from an EMBL/GenBank/DDBJ whole genome shotgun (WGS) entry which is preliminary data.</text>
</comment>
<sequence>MVLQLCALNVLSPTLRLHCFGKTHMLQLMSALQFLYRASANLDPEALERWLCYYVQLLHRVALGLYMLKRRVSQGDHVQDLDVLETVADIMTSILESRWWLALLVKANLPPPLLQPAPTSFRQQAMASEMSTVLDHMQRNPLAYSSPARKADTFRRPETSSAAFSNAKPQKGRQLENSTCLRREIECDATGVKQRSGPMLLSVLPPKLTLPISVPPVESWEDIANSILLRRVATKRAANHLGIACHQVSHSANEFTRERKRARNEPSSSRGLSLVCGTRSIDRAWAQMKKMFPQHAPVKIRTEDGSHQHPTVETRVYSWTPGSGDIV</sequence>
<accession>A0A1Q9DP49</accession>
<dbReference type="Proteomes" id="UP000186817">
    <property type="component" value="Unassembled WGS sequence"/>
</dbReference>
<feature type="region of interest" description="Disordered" evidence="1">
    <location>
        <begin position="145"/>
        <end position="177"/>
    </location>
</feature>
<evidence type="ECO:0000256" key="1">
    <source>
        <dbReference type="SAM" id="MobiDB-lite"/>
    </source>
</evidence>
<dbReference type="AlphaFoldDB" id="A0A1Q9DP49"/>
<organism evidence="2 3">
    <name type="scientific">Symbiodinium microadriaticum</name>
    <name type="common">Dinoflagellate</name>
    <name type="synonym">Zooxanthella microadriatica</name>
    <dbReference type="NCBI Taxonomy" id="2951"/>
    <lineage>
        <taxon>Eukaryota</taxon>
        <taxon>Sar</taxon>
        <taxon>Alveolata</taxon>
        <taxon>Dinophyceae</taxon>
        <taxon>Suessiales</taxon>
        <taxon>Symbiodiniaceae</taxon>
        <taxon>Symbiodinium</taxon>
    </lineage>
</organism>